<reference evidence="1" key="1">
    <citation type="submission" date="2017-07" db="EMBL/GenBank/DDBJ databases">
        <authorList>
            <person name="Mikheyev A."/>
            <person name="Grau M."/>
        </authorList>
    </citation>
    <scope>NUCLEOTIDE SEQUENCE</scope>
    <source>
        <tissue evidence="1">Venom_gland</tissue>
    </source>
</reference>
<accession>A0A2D4FQP8</accession>
<protein>
    <submittedName>
        <fullName evidence="1">Uncharacterized protein</fullName>
    </submittedName>
</protein>
<dbReference type="EMBL" id="IACJ01084821">
    <property type="protein sequence ID" value="LAA49802.1"/>
    <property type="molecule type" value="Transcribed_RNA"/>
</dbReference>
<reference evidence="1" key="2">
    <citation type="submission" date="2017-11" db="EMBL/GenBank/DDBJ databases">
        <title>Coralsnake Venomics: Analyses of Venom Gland Transcriptomes and Proteomes of Six Brazilian Taxa.</title>
        <authorList>
            <person name="Aird S.D."/>
            <person name="Jorge da Silva N."/>
            <person name="Qiu L."/>
            <person name="Villar-Briones A."/>
            <person name="Aparecida-Saddi V."/>
            <person name="Campos-Telles M.P."/>
            <person name="Grau M."/>
            <person name="Mikheyev A.S."/>
        </authorList>
    </citation>
    <scope>NUCLEOTIDE SEQUENCE</scope>
    <source>
        <tissue evidence="1">Venom_gland</tissue>
    </source>
</reference>
<sequence>MVFFSGLGKFPLEKLDWASILQRPRMSGCSKETTPSPQVLMYFVKERGNTCLSKPERSPAEELCERRFLVSYPASFLLLPIVISCSSLGQKWERRSRYVCRKGEGGGGSSILSEQVVECRPPRSSVASRGKGEIL</sequence>
<organism evidence="1">
    <name type="scientific">Micrurus corallinus</name>
    <name type="common">Brazilian coral snake</name>
    <dbReference type="NCBI Taxonomy" id="54390"/>
    <lineage>
        <taxon>Eukaryota</taxon>
        <taxon>Metazoa</taxon>
        <taxon>Chordata</taxon>
        <taxon>Craniata</taxon>
        <taxon>Vertebrata</taxon>
        <taxon>Euteleostomi</taxon>
        <taxon>Lepidosauria</taxon>
        <taxon>Squamata</taxon>
        <taxon>Bifurcata</taxon>
        <taxon>Unidentata</taxon>
        <taxon>Episquamata</taxon>
        <taxon>Toxicofera</taxon>
        <taxon>Serpentes</taxon>
        <taxon>Colubroidea</taxon>
        <taxon>Elapidae</taxon>
        <taxon>Elapinae</taxon>
        <taxon>Micrurus</taxon>
    </lineage>
</organism>
<name>A0A2D4FQP8_MICCO</name>
<proteinExistence type="predicted"/>
<dbReference type="AlphaFoldDB" id="A0A2D4FQP8"/>
<evidence type="ECO:0000313" key="1">
    <source>
        <dbReference type="EMBL" id="LAA49802.1"/>
    </source>
</evidence>